<dbReference type="InterPro" id="IPR009003">
    <property type="entry name" value="Peptidase_S1_PA"/>
</dbReference>
<name>A0A8K0WSD6_9HYPO</name>
<feature type="compositionally biased region" description="Low complexity" evidence="1">
    <location>
        <begin position="202"/>
        <end position="236"/>
    </location>
</feature>
<sequence length="616" mass="66934">MEAADMKAADMKAPENIDQPAASPLPQPPSEEEAKAYYFGFPSAPKLVARSSTAKWSFQPREIPLKAIYPVNNHPIVALWNGNEESTLRRDILDALNGLDWRAIDILGTAYPIPPHRFSDTHPERTFPKEPTDTVLFVSLPAGSTSWETGVTYALKCKETLEKHGIMDVHCELKEARVTRCASSALGPSPPSEPSPSPETPSAPASSSDSGSFSAPDSSCPSGPSPSSESSSAPGPVFGPAPAHYTNNIEGHLSAQLSTSIASLNNTYLAGTKGLYLHLYEKGANSPVTVALACRHVIWPAETDDGREYKCDSSGPDAHIVTQPAEAVLQKATRSLNFSIQCREDNRKKLEKERIFYRPLADLDGRKAAALQRVESEMAQSDRELDGLKSLKDEYLALLASPQSRAIGHVHTAGERTLAGSQGTGGWLRDWALIELHQDQHSEPLLSLGNCFNFTPEELMKAWEEGFTTQLNTKMCSLSLKEPCPEHDIAKPTGTDKNGESGFIVGKCGITSGLTFGLGNPPKSLLRKLPTLSREPIVSEEWCIIGYREEKTWSLATSLFSAPGDSGSIVWDLDGRIAGMITGGHRDLGELDVTYATPFERLLQDIRNHGLDVRLP</sequence>
<reference evidence="2" key="1">
    <citation type="journal article" date="2021" name="Nat. Commun.">
        <title>Genetic determinants of endophytism in the Arabidopsis root mycobiome.</title>
        <authorList>
            <person name="Mesny F."/>
            <person name="Miyauchi S."/>
            <person name="Thiergart T."/>
            <person name="Pickel B."/>
            <person name="Atanasova L."/>
            <person name="Karlsson M."/>
            <person name="Huettel B."/>
            <person name="Barry K.W."/>
            <person name="Haridas S."/>
            <person name="Chen C."/>
            <person name="Bauer D."/>
            <person name="Andreopoulos W."/>
            <person name="Pangilinan J."/>
            <person name="LaButti K."/>
            <person name="Riley R."/>
            <person name="Lipzen A."/>
            <person name="Clum A."/>
            <person name="Drula E."/>
            <person name="Henrissat B."/>
            <person name="Kohler A."/>
            <person name="Grigoriev I.V."/>
            <person name="Martin F.M."/>
            <person name="Hacquard S."/>
        </authorList>
    </citation>
    <scope>NUCLEOTIDE SEQUENCE</scope>
    <source>
        <strain evidence="2">MPI-CAGE-CH-0235</strain>
    </source>
</reference>
<keyword evidence="3" id="KW-1185">Reference proteome</keyword>
<dbReference type="Proteomes" id="UP000813444">
    <property type="component" value="Unassembled WGS sequence"/>
</dbReference>
<dbReference type="EMBL" id="JAGPNK010000005">
    <property type="protein sequence ID" value="KAH7321334.1"/>
    <property type="molecule type" value="Genomic_DNA"/>
</dbReference>
<evidence type="ECO:0000313" key="3">
    <source>
        <dbReference type="Proteomes" id="UP000813444"/>
    </source>
</evidence>
<dbReference type="AlphaFoldDB" id="A0A8K0WSD6"/>
<evidence type="ECO:0000313" key="2">
    <source>
        <dbReference type="EMBL" id="KAH7321334.1"/>
    </source>
</evidence>
<comment type="caution">
    <text evidence="2">The sequence shown here is derived from an EMBL/GenBank/DDBJ whole genome shotgun (WGS) entry which is preliminary data.</text>
</comment>
<organism evidence="2 3">
    <name type="scientific">Stachybotrys elegans</name>
    <dbReference type="NCBI Taxonomy" id="80388"/>
    <lineage>
        <taxon>Eukaryota</taxon>
        <taxon>Fungi</taxon>
        <taxon>Dikarya</taxon>
        <taxon>Ascomycota</taxon>
        <taxon>Pezizomycotina</taxon>
        <taxon>Sordariomycetes</taxon>
        <taxon>Hypocreomycetidae</taxon>
        <taxon>Hypocreales</taxon>
        <taxon>Stachybotryaceae</taxon>
        <taxon>Stachybotrys</taxon>
    </lineage>
</organism>
<feature type="compositionally biased region" description="Pro residues" evidence="1">
    <location>
        <begin position="188"/>
        <end position="201"/>
    </location>
</feature>
<accession>A0A8K0WSD6</accession>
<gene>
    <name evidence="2" type="ORF">B0I35DRAFT_501489</name>
</gene>
<evidence type="ECO:0000256" key="1">
    <source>
        <dbReference type="SAM" id="MobiDB-lite"/>
    </source>
</evidence>
<proteinExistence type="predicted"/>
<dbReference type="SUPFAM" id="SSF50494">
    <property type="entry name" value="Trypsin-like serine proteases"/>
    <property type="match status" value="1"/>
</dbReference>
<dbReference type="OrthoDB" id="5424209at2759"/>
<feature type="compositionally biased region" description="Basic and acidic residues" evidence="1">
    <location>
        <begin position="1"/>
        <end position="15"/>
    </location>
</feature>
<feature type="region of interest" description="Disordered" evidence="1">
    <location>
        <begin position="182"/>
        <end position="243"/>
    </location>
</feature>
<protein>
    <submittedName>
        <fullName evidence="2">Uncharacterized protein</fullName>
    </submittedName>
</protein>
<feature type="region of interest" description="Disordered" evidence="1">
    <location>
        <begin position="1"/>
        <end position="31"/>
    </location>
</feature>